<name>A0A291W544_9ACTN</name>
<geneLocation type="plasmid" evidence="3">
    <name>pmdjk44.1</name>
</geneLocation>
<organism evidence="2 3">
    <name type="scientific">Streptomyces alboflavus</name>
    <dbReference type="NCBI Taxonomy" id="67267"/>
    <lineage>
        <taxon>Bacteria</taxon>
        <taxon>Bacillati</taxon>
        <taxon>Actinomycetota</taxon>
        <taxon>Actinomycetes</taxon>
        <taxon>Kitasatosporales</taxon>
        <taxon>Streptomycetaceae</taxon>
        <taxon>Streptomyces</taxon>
    </lineage>
</organism>
<evidence type="ECO:0000313" key="2">
    <source>
        <dbReference type="EMBL" id="ATM24776.1"/>
    </source>
</evidence>
<reference evidence="2 3" key="1">
    <citation type="submission" date="2017-10" db="EMBL/GenBank/DDBJ databases">
        <title>Streptomyces alboflavus Genome sequencing and assembly.</title>
        <authorList>
            <person name="Wang Y."/>
            <person name="Du B."/>
            <person name="Ding Y."/>
            <person name="Liu H."/>
            <person name="Hou Q."/>
            <person name="Liu K."/>
            <person name="Wang C."/>
            <person name="Yao L."/>
        </authorList>
    </citation>
    <scope>NUCLEOTIDE SEQUENCE [LARGE SCALE GENOMIC DNA]</scope>
    <source>
        <strain evidence="2 3">MDJK44</strain>
        <plasmid evidence="3">Plasmid pmdjk44.1</plasmid>
    </source>
</reference>
<dbReference type="KEGG" id="salf:SMD44_p10277"/>
<feature type="region of interest" description="Disordered" evidence="1">
    <location>
        <begin position="121"/>
        <end position="145"/>
    </location>
</feature>
<sequence length="326" mass="36059">MTISPTHLPEHAVAAYAQERPSIQRMILEARWAHLQHDATYEHPEAFRSDQVHRLARARLIHLGTLHDVLAIRAARDPEVHEAARGLGTNLLAHDGFHLPTTSLSGTDYLRTAYAAMHGHAEPRPRTIPPAVNPAESRQAQPPFDWPPASRIIRTMLWSYAAARTCQHHGRSADADAQLREHHIARGLLLWNAAVLAPADRGSAQAAAAAAHHVRDLDGRPRTHDENALHYILDVYHEAHLEEAEQPHDPDCPGGCAGDGVVMVTLTWDDQGNGIFVPVWQEPVDCTEGVPLDHDPACPDCSGHGYTYSRGERHLCLCLRPVHQHT</sequence>
<protein>
    <submittedName>
        <fullName evidence="2">Uncharacterized protein</fullName>
    </submittedName>
</protein>
<dbReference type="Proteomes" id="UP000195880">
    <property type="component" value="Plasmid pMDJK44.1"/>
</dbReference>
<dbReference type="AlphaFoldDB" id="A0A291W544"/>
<evidence type="ECO:0000256" key="1">
    <source>
        <dbReference type="SAM" id="MobiDB-lite"/>
    </source>
</evidence>
<proteinExistence type="predicted"/>
<accession>A0A291W544</accession>
<dbReference type="EMBL" id="CP023976">
    <property type="protein sequence ID" value="ATM24776.1"/>
    <property type="molecule type" value="Genomic_DNA"/>
</dbReference>
<keyword evidence="3" id="KW-1185">Reference proteome</keyword>
<dbReference type="OrthoDB" id="4140583at2"/>
<keyword evidence="2" id="KW-0614">Plasmid</keyword>
<evidence type="ECO:0000313" key="3">
    <source>
        <dbReference type="Proteomes" id="UP000195880"/>
    </source>
</evidence>
<gene>
    <name evidence="2" type="ORF">SMD44_p10277</name>
</gene>
<dbReference type="RefSeq" id="WP_159399824.1">
    <property type="nucleotide sequence ID" value="NZ_CP023976.1"/>
</dbReference>